<dbReference type="AlphaFoldDB" id="A0A3D8R443"/>
<organism evidence="4 5">
    <name type="scientific">Aspergillus mulundensis</name>
    <dbReference type="NCBI Taxonomy" id="1810919"/>
    <lineage>
        <taxon>Eukaryota</taxon>
        <taxon>Fungi</taxon>
        <taxon>Dikarya</taxon>
        <taxon>Ascomycota</taxon>
        <taxon>Pezizomycotina</taxon>
        <taxon>Eurotiomycetes</taxon>
        <taxon>Eurotiomycetidae</taxon>
        <taxon>Eurotiales</taxon>
        <taxon>Aspergillaceae</taxon>
        <taxon>Aspergillus</taxon>
        <taxon>Aspergillus subgen. Nidulantes</taxon>
    </lineage>
</organism>
<keyword evidence="2" id="KW-0521">NADP</keyword>
<dbReference type="InterPro" id="IPR036291">
    <property type="entry name" value="NAD(P)-bd_dom_sf"/>
</dbReference>
<comment type="caution">
    <text evidence="4">The sequence shown here is derived from an EMBL/GenBank/DDBJ whole genome shotgun (WGS) entry which is preliminary data.</text>
</comment>
<protein>
    <submittedName>
        <fullName evidence="4">Uncharacterized protein</fullName>
    </submittedName>
</protein>
<dbReference type="PANTHER" id="PTHR24321">
    <property type="entry name" value="DEHYDROGENASES, SHORT CHAIN"/>
    <property type="match status" value="1"/>
</dbReference>
<dbReference type="Gene3D" id="3.40.50.720">
    <property type="entry name" value="NAD(P)-binding Rossmann-like Domain"/>
    <property type="match status" value="1"/>
</dbReference>
<name>A0A3D8R443_9EURO</name>
<reference evidence="4 5" key="1">
    <citation type="journal article" date="2018" name="IMA Fungus">
        <title>IMA Genome-F 9: Draft genome sequence of Annulohypoxylon stygium, Aspergillus mulundensis, Berkeleyomyces basicola (syn. Thielaviopsis basicola), Ceratocystis smalleyi, two Cercospora beticola strains, Coleophoma cylindrospora, Fusarium fracticaudum, Phialophora cf. hyalina, and Morchella septimelata.</title>
        <authorList>
            <person name="Wingfield B.D."/>
            <person name="Bills G.F."/>
            <person name="Dong Y."/>
            <person name="Huang W."/>
            <person name="Nel W.J."/>
            <person name="Swalarsk-Parry B.S."/>
            <person name="Vaghefi N."/>
            <person name="Wilken P.M."/>
            <person name="An Z."/>
            <person name="de Beer Z.W."/>
            <person name="De Vos L."/>
            <person name="Chen L."/>
            <person name="Duong T.A."/>
            <person name="Gao Y."/>
            <person name="Hammerbacher A."/>
            <person name="Kikkert J.R."/>
            <person name="Li Y."/>
            <person name="Li H."/>
            <person name="Li K."/>
            <person name="Li Q."/>
            <person name="Liu X."/>
            <person name="Ma X."/>
            <person name="Naidoo K."/>
            <person name="Pethybridge S.J."/>
            <person name="Sun J."/>
            <person name="Steenkamp E.T."/>
            <person name="van der Nest M.A."/>
            <person name="van Wyk S."/>
            <person name="Wingfield M.J."/>
            <person name="Xiong C."/>
            <person name="Yue Q."/>
            <person name="Zhang X."/>
        </authorList>
    </citation>
    <scope>NUCLEOTIDE SEQUENCE [LARGE SCALE GENOMIC DNA]</scope>
    <source>
        <strain evidence="4 5">DSM 5745</strain>
    </source>
</reference>
<keyword evidence="5" id="KW-1185">Reference proteome</keyword>
<keyword evidence="3" id="KW-0560">Oxidoreductase</keyword>
<dbReference type="CDD" id="cd05233">
    <property type="entry name" value="SDR_c"/>
    <property type="match status" value="1"/>
</dbReference>
<dbReference type="STRING" id="1810919.A0A3D8R443"/>
<evidence type="ECO:0000256" key="3">
    <source>
        <dbReference type="ARBA" id="ARBA00023002"/>
    </source>
</evidence>
<sequence length="311" mass="32727">MAEGYQPDPSLSQATDRIRPAAFLQATWGGGRHALAQVGRAPTDGPFPALYASQYDPKQADLRPSIVIIGWPSALLGSHQHETKLTPKSRFGAMGSIADGPPKGGFSLVLQNPYLCGVASFSTLGGLLFGYDQGVISGVITMESFAARCARMKKQRPRRLTSVLGDDRGSTRSSIVVLGSAASYVGMRDVAPYTAAKHAVVGMVKTAGKRSQKVLCCPADFNNGHLALDNIPHGIRVNAVCPSFVNTPGVTAAIESDCNLAELVAKMHPMGRIANVEEVADAVVFLCSDRFSYITGQGLVVDGGSTLGSHV</sequence>
<accession>A0A3D8R443</accession>
<evidence type="ECO:0000256" key="1">
    <source>
        <dbReference type="ARBA" id="ARBA00006484"/>
    </source>
</evidence>
<dbReference type="InterPro" id="IPR002347">
    <property type="entry name" value="SDR_fam"/>
</dbReference>
<dbReference type="PROSITE" id="PS00061">
    <property type="entry name" value="ADH_SHORT"/>
    <property type="match status" value="1"/>
</dbReference>
<proteinExistence type="inferred from homology"/>
<dbReference type="GO" id="GO:0044550">
    <property type="term" value="P:secondary metabolite biosynthetic process"/>
    <property type="evidence" value="ECO:0007669"/>
    <property type="project" value="UniProtKB-ARBA"/>
</dbReference>
<evidence type="ECO:0000313" key="5">
    <source>
        <dbReference type="Proteomes" id="UP000256690"/>
    </source>
</evidence>
<evidence type="ECO:0000313" key="4">
    <source>
        <dbReference type="EMBL" id="RDW68833.1"/>
    </source>
</evidence>
<dbReference type="GO" id="GO:0016491">
    <property type="term" value="F:oxidoreductase activity"/>
    <property type="evidence" value="ECO:0007669"/>
    <property type="project" value="UniProtKB-KW"/>
</dbReference>
<gene>
    <name evidence="4" type="ORF">DSM5745_08593</name>
</gene>
<comment type="similarity">
    <text evidence="1">Belongs to the short-chain dehydrogenases/reductases (SDR) family.</text>
</comment>
<dbReference type="PANTHER" id="PTHR24321:SF8">
    <property type="entry name" value="ESTRADIOL 17-BETA-DEHYDROGENASE 8-RELATED"/>
    <property type="match status" value="1"/>
</dbReference>
<dbReference type="InterPro" id="IPR020904">
    <property type="entry name" value="Sc_DH/Rdtase_CS"/>
</dbReference>
<dbReference type="PRINTS" id="PR00081">
    <property type="entry name" value="GDHRDH"/>
</dbReference>
<dbReference type="OrthoDB" id="5840532at2759"/>
<dbReference type="SUPFAM" id="SSF51735">
    <property type="entry name" value="NAD(P)-binding Rossmann-fold domains"/>
    <property type="match status" value="1"/>
</dbReference>
<dbReference type="RefSeq" id="XP_026600622.1">
    <property type="nucleotide sequence ID" value="XM_026750609.1"/>
</dbReference>
<dbReference type="Proteomes" id="UP000256690">
    <property type="component" value="Unassembled WGS sequence"/>
</dbReference>
<dbReference type="Pfam" id="PF13561">
    <property type="entry name" value="adh_short_C2"/>
    <property type="match status" value="1"/>
</dbReference>
<dbReference type="EMBL" id="PVWQ01000011">
    <property type="protein sequence ID" value="RDW68833.1"/>
    <property type="molecule type" value="Genomic_DNA"/>
</dbReference>
<evidence type="ECO:0000256" key="2">
    <source>
        <dbReference type="ARBA" id="ARBA00022857"/>
    </source>
</evidence>
<dbReference type="GeneID" id="38118963"/>